<feature type="region of interest" description="Disordered" evidence="1">
    <location>
        <begin position="21"/>
        <end position="45"/>
    </location>
</feature>
<dbReference type="Proteomes" id="UP001274830">
    <property type="component" value="Unassembled WGS sequence"/>
</dbReference>
<dbReference type="AlphaFoldDB" id="A0AAE0WUU6"/>
<name>A0AAE0WUU6_9PEZI</name>
<protein>
    <submittedName>
        <fullName evidence="2">Uncharacterized protein</fullName>
    </submittedName>
</protein>
<organism evidence="2 3">
    <name type="scientific">Recurvomyces mirabilis</name>
    <dbReference type="NCBI Taxonomy" id="574656"/>
    <lineage>
        <taxon>Eukaryota</taxon>
        <taxon>Fungi</taxon>
        <taxon>Dikarya</taxon>
        <taxon>Ascomycota</taxon>
        <taxon>Pezizomycotina</taxon>
        <taxon>Dothideomycetes</taxon>
        <taxon>Dothideomycetidae</taxon>
        <taxon>Mycosphaerellales</taxon>
        <taxon>Teratosphaeriaceae</taxon>
        <taxon>Recurvomyces</taxon>
    </lineage>
</organism>
<dbReference type="EMBL" id="JAUTXT010000004">
    <property type="protein sequence ID" value="KAK3678253.1"/>
    <property type="molecule type" value="Genomic_DNA"/>
</dbReference>
<comment type="caution">
    <text evidence="2">The sequence shown here is derived from an EMBL/GenBank/DDBJ whole genome shotgun (WGS) entry which is preliminary data.</text>
</comment>
<sequence>MQKVRKIWDGPHNTREAAVTTLPSERKDRAPIDNRQSTNGLQRTDPDLLETETIASLRQKIKEVDHETTLLKQRHSHEQAEQKNAFEAEIHKLQLQVFQDLRGDCFQPEDDTTITHGFMRIQNTILMFAKEYASDSLADLASQPEWVATELTHALNACEVASFSPTNSLSRLAQVRHMTRLCLTGLLSSAVHTMALDNPFFFMSDSLQASFDELPDQLQGLSNRIDPADAFHNTFHMISDGNNTALLHDCSRTDAQPVDPGKAHIWRSDTLRALTPDKQDTSIGACQLRDHVQSELVDKCAREADLFEHGPARLLMTQADDTLNDVRRQKLRKVFKDAGGFAMGLWTQRTGIEYRFRQEPADQNFLISSPFMQAHPLHKLDNPDDHSLDGAPVRLVLQPTVLRLGTHGAESYDQKSVWAKALVWIDTHG</sequence>
<gene>
    <name evidence="2" type="ORF">LTR78_001548</name>
</gene>
<evidence type="ECO:0000313" key="3">
    <source>
        <dbReference type="Proteomes" id="UP001274830"/>
    </source>
</evidence>
<evidence type="ECO:0000313" key="2">
    <source>
        <dbReference type="EMBL" id="KAK3678253.1"/>
    </source>
</evidence>
<proteinExistence type="predicted"/>
<evidence type="ECO:0000256" key="1">
    <source>
        <dbReference type="SAM" id="MobiDB-lite"/>
    </source>
</evidence>
<reference evidence="2" key="1">
    <citation type="submission" date="2023-07" db="EMBL/GenBank/DDBJ databases">
        <title>Black Yeasts Isolated from many extreme environments.</title>
        <authorList>
            <person name="Coleine C."/>
            <person name="Stajich J.E."/>
            <person name="Selbmann L."/>
        </authorList>
    </citation>
    <scope>NUCLEOTIDE SEQUENCE</scope>
    <source>
        <strain evidence="2">CCFEE 5485</strain>
    </source>
</reference>
<accession>A0AAE0WUU6</accession>
<keyword evidence="3" id="KW-1185">Reference proteome</keyword>